<evidence type="ECO:0000313" key="2">
    <source>
        <dbReference type="Proteomes" id="UP001629288"/>
    </source>
</evidence>
<organism evidence="1 2">
    <name type="scientific">Paraburkholderia strydomiana</name>
    <dbReference type="NCBI Taxonomy" id="1245417"/>
    <lineage>
        <taxon>Bacteria</taxon>
        <taxon>Pseudomonadati</taxon>
        <taxon>Pseudomonadota</taxon>
        <taxon>Betaproteobacteria</taxon>
        <taxon>Burkholderiales</taxon>
        <taxon>Burkholderiaceae</taxon>
        <taxon>Paraburkholderia</taxon>
    </lineage>
</organism>
<proteinExistence type="predicted"/>
<dbReference type="RefSeq" id="WP_408127383.1">
    <property type="nucleotide sequence ID" value="NZ_JAQQDH010000001.1"/>
</dbReference>
<dbReference type="InterPro" id="IPR013762">
    <property type="entry name" value="Integrase-like_cat_sf"/>
</dbReference>
<evidence type="ECO:0000313" key="1">
    <source>
        <dbReference type="EMBL" id="MFM0442719.1"/>
    </source>
</evidence>
<name>A0ABW9BVX9_9BURK</name>
<keyword evidence="2" id="KW-1185">Reference proteome</keyword>
<dbReference type="Gene3D" id="1.10.443.10">
    <property type="entry name" value="Intergrase catalytic core"/>
    <property type="match status" value="1"/>
</dbReference>
<protein>
    <submittedName>
        <fullName evidence="1">Integrase</fullName>
    </submittedName>
</protein>
<reference evidence="1 2" key="1">
    <citation type="journal article" date="2024" name="Chem. Sci.">
        <title>Discovery of megapolipeptins by genome mining of a Burkholderiales bacteria collection.</title>
        <authorList>
            <person name="Paulo B.S."/>
            <person name="Recchia M.J.J."/>
            <person name="Lee S."/>
            <person name="Fergusson C.H."/>
            <person name="Romanowski S.B."/>
            <person name="Hernandez A."/>
            <person name="Krull N."/>
            <person name="Liu D.Y."/>
            <person name="Cavanagh H."/>
            <person name="Bos A."/>
            <person name="Gray C.A."/>
            <person name="Murphy B.T."/>
            <person name="Linington R.G."/>
            <person name="Eustaquio A.S."/>
        </authorList>
    </citation>
    <scope>NUCLEOTIDE SEQUENCE [LARGE SCALE GENOMIC DNA]</scope>
    <source>
        <strain evidence="1 2">RL17-379-BIB-C</strain>
    </source>
</reference>
<dbReference type="Proteomes" id="UP001629288">
    <property type="component" value="Unassembled WGS sequence"/>
</dbReference>
<comment type="caution">
    <text evidence="1">The sequence shown here is derived from an EMBL/GenBank/DDBJ whole genome shotgun (WGS) entry which is preliminary data.</text>
</comment>
<accession>A0ABW9BVX9</accession>
<gene>
    <name evidence="1" type="ORF">PQR00_03900</name>
</gene>
<dbReference type="EMBL" id="JAQQDH010000001">
    <property type="protein sequence ID" value="MFM0442719.1"/>
    <property type="molecule type" value="Genomic_DNA"/>
</dbReference>
<sequence length="717" mass="79773">MSDATTVELGAVVQPGGAPVEAWWRIADDTVVTRNRAGQPASLFRDDVWDVSAYDNVALERALYFRRHVPAAVNQDLIIASTRQWKQVMHLLMHKASDDMPAIPTMSNWMVELRAFTFYALERHLTLYQGMGNARTVLGYFAVPGETTRMFTLRAILTHLHRLGPADTGLQIPFHELQGPLAELAAECDVNSQHAVIPTRIYQRFFAVCEYELGLVEAIAPELEKQLGLAWAGKPVNPSAALISAAAHFGCSLVADSEASSDYFAALERLKSREGAKISRSTVAVEAGRKKGSITKRLREFDALVAGIAAANEQGRLLQNDASNHLEQARSDSQDFRGLSSFTTEICVLCQVLILALTGMRAREAEGLPFDCLKTFRQDGVEHHTIQGVTTKLSGGRVKRASWVTSHLAVRAVKLAQRISGAAHRAHGAAAWEHSSDGKFRLFCRLGLLSGNYVPNRAPTNIQQSIDNLRQRAFQPITQEDLAELKLIDPHRAWEAEPKFAMGAIWPFVRHQLRRTLALYAHRSGLVTLPSLKRQLHHITLEMSMYYCRGSAFAKKFVGNDKDHFAREWADAQAEAEHLAYVAQVLFADERLFGGHGVWATSRATKESPVSVYSREETRAMFKKGQLAYRETPLGGCVNPEPCDKPPFDWLDLECLESDCKNLIVVPSKLQRAIKIQERRVDALRASALGSVEYRMEMAALATMLAAQKKIIERSQL</sequence>